<dbReference type="RefSeq" id="WP_165769620.1">
    <property type="nucleotide sequence ID" value="NZ_FYEH01000010.1"/>
</dbReference>
<dbReference type="Gene3D" id="3.90.1150.10">
    <property type="entry name" value="Aspartate Aminotransferase, domain 1"/>
    <property type="match status" value="1"/>
</dbReference>
<organism evidence="1 2">
    <name type="scientific">Arboricoccus pini</name>
    <dbReference type="NCBI Taxonomy" id="1963835"/>
    <lineage>
        <taxon>Bacteria</taxon>
        <taxon>Pseudomonadati</taxon>
        <taxon>Pseudomonadota</taxon>
        <taxon>Alphaproteobacteria</taxon>
        <taxon>Geminicoccales</taxon>
        <taxon>Geminicoccaceae</taxon>
        <taxon>Arboricoccus</taxon>
    </lineage>
</organism>
<proteinExistence type="predicted"/>
<dbReference type="InterPro" id="IPR015422">
    <property type="entry name" value="PyrdxlP-dep_Trfase_small"/>
</dbReference>
<dbReference type="AlphaFoldDB" id="A0A212RLH2"/>
<evidence type="ECO:0000313" key="2">
    <source>
        <dbReference type="Proteomes" id="UP000197065"/>
    </source>
</evidence>
<dbReference type="Proteomes" id="UP000197065">
    <property type="component" value="Unassembled WGS sequence"/>
</dbReference>
<reference evidence="1 2" key="1">
    <citation type="submission" date="2017-06" db="EMBL/GenBank/DDBJ databases">
        <authorList>
            <person name="Kim H.J."/>
            <person name="Triplett B.A."/>
        </authorList>
    </citation>
    <scope>NUCLEOTIDE SEQUENCE [LARGE SCALE GENOMIC DNA]</scope>
    <source>
        <strain evidence="1 2">B29T1</strain>
    </source>
</reference>
<name>A0A212RLH2_9PROT</name>
<keyword evidence="2" id="KW-1185">Reference proteome</keyword>
<protein>
    <submittedName>
        <fullName evidence="1">Glutamate-1-semialdehyde 2,1-aminomutase</fullName>
    </submittedName>
</protein>
<dbReference type="EMBL" id="FYEH01000010">
    <property type="protein sequence ID" value="SNB73236.1"/>
    <property type="molecule type" value="Genomic_DNA"/>
</dbReference>
<accession>A0A212RLH2</accession>
<sequence length="57" mass="6198">MQGGLFFLDMLETGIYLARRGMVALSLPVDAADIERFTGAVAEFALARAPLLRQTGR</sequence>
<evidence type="ECO:0000313" key="1">
    <source>
        <dbReference type="EMBL" id="SNB73236.1"/>
    </source>
</evidence>
<gene>
    <name evidence="1" type="ORF">SAMN07250955_11090</name>
</gene>